<reference evidence="1 2" key="1">
    <citation type="submission" date="2018-05" db="EMBL/GenBank/DDBJ databases">
        <title>Nocardioides silvaticus genome.</title>
        <authorList>
            <person name="Li C."/>
            <person name="Wang G."/>
        </authorList>
    </citation>
    <scope>NUCLEOTIDE SEQUENCE [LARGE SCALE GENOMIC DNA]</scope>
    <source>
        <strain evidence="1 2">CCTCC AB 2018079</strain>
    </source>
</reference>
<evidence type="ECO:0000313" key="2">
    <source>
        <dbReference type="Proteomes" id="UP000245507"/>
    </source>
</evidence>
<dbReference type="EMBL" id="QGDD01000011">
    <property type="protein sequence ID" value="PWN01167.1"/>
    <property type="molecule type" value="Genomic_DNA"/>
</dbReference>
<dbReference type="AlphaFoldDB" id="A0A316TAA4"/>
<organism evidence="1 2">
    <name type="scientific">Nocardioides silvaticus</name>
    <dbReference type="NCBI Taxonomy" id="2201891"/>
    <lineage>
        <taxon>Bacteria</taxon>
        <taxon>Bacillati</taxon>
        <taxon>Actinomycetota</taxon>
        <taxon>Actinomycetes</taxon>
        <taxon>Propionibacteriales</taxon>
        <taxon>Nocardioidaceae</taxon>
        <taxon>Nocardioides</taxon>
    </lineage>
</organism>
<dbReference type="Proteomes" id="UP000245507">
    <property type="component" value="Unassembled WGS sequence"/>
</dbReference>
<protein>
    <submittedName>
        <fullName evidence="1">Uncharacterized protein</fullName>
    </submittedName>
</protein>
<keyword evidence="2" id="KW-1185">Reference proteome</keyword>
<comment type="caution">
    <text evidence="1">The sequence shown here is derived from an EMBL/GenBank/DDBJ whole genome shotgun (WGS) entry which is preliminary data.</text>
</comment>
<sequence>MDVDHGTVEQRILEAAAVLPASGAVTGWAALRWMGATWLSGKGRDGSLLPVPLLISTHDIRTQPGLLLSGEGCAPEVVQRIDGVPVTNAAWSTAFAMRYASDLRDAVIVFDMAAFNDLVSIEEITAQLAAQAAWTGVPQGRKALPFCGENSWSPMESDTKCLWVPVGGFPMPLQNRPIFDARGRHIGTPDLLDPTSGVIGEYDGPDHLRPEQRVRDINREARFRDHHLEVVVRSAGESPSSFLHRLASAYERAGRRRTPRSWTIEPPDWWTPTVTVAQRRALTPEQRARLLRFRTR</sequence>
<evidence type="ECO:0000313" key="1">
    <source>
        <dbReference type="EMBL" id="PWN01167.1"/>
    </source>
</evidence>
<gene>
    <name evidence="1" type="ORF">DJ010_20220</name>
</gene>
<accession>A0A316TAA4</accession>
<name>A0A316TAA4_9ACTN</name>
<proteinExistence type="predicted"/>